<feature type="domain" description="Beta-lactamase-related" evidence="5">
    <location>
        <begin position="37"/>
        <end position="365"/>
    </location>
</feature>
<reference evidence="7" key="1">
    <citation type="journal article" date="2019" name="Int. J. Syst. Evol. Microbiol.">
        <title>The Global Catalogue of Microorganisms (GCM) 10K type strain sequencing project: providing services to taxonomists for standard genome sequencing and annotation.</title>
        <authorList>
            <consortium name="The Broad Institute Genomics Platform"/>
            <consortium name="The Broad Institute Genome Sequencing Center for Infectious Disease"/>
            <person name="Wu L."/>
            <person name="Ma J."/>
        </authorList>
    </citation>
    <scope>NUCLEOTIDE SEQUENCE [LARGE SCALE GENOMIC DNA]</scope>
    <source>
        <strain evidence="7">JCM 17924</strain>
    </source>
</reference>
<dbReference type="InterPro" id="IPR011990">
    <property type="entry name" value="TPR-like_helical_dom_sf"/>
</dbReference>
<name>A0ABP8J393_9BACT</name>
<protein>
    <recommendedName>
        <fullName evidence="5">Beta-lactamase-related domain-containing protein</fullName>
    </recommendedName>
</protein>
<dbReference type="InterPro" id="IPR050491">
    <property type="entry name" value="AmpC-like"/>
</dbReference>
<evidence type="ECO:0000256" key="1">
    <source>
        <dbReference type="ARBA" id="ARBA00022737"/>
    </source>
</evidence>
<dbReference type="Gene3D" id="3.40.710.10">
    <property type="entry name" value="DD-peptidase/beta-lactamase superfamily"/>
    <property type="match status" value="1"/>
</dbReference>
<feature type="repeat" description="TPR" evidence="3">
    <location>
        <begin position="453"/>
        <end position="486"/>
    </location>
</feature>
<keyword evidence="2 3" id="KW-0802">TPR repeat</keyword>
<dbReference type="PANTHER" id="PTHR46825:SF9">
    <property type="entry name" value="BETA-LACTAMASE-RELATED DOMAIN-CONTAINING PROTEIN"/>
    <property type="match status" value="1"/>
</dbReference>
<keyword evidence="1" id="KW-0677">Repeat</keyword>
<dbReference type="RefSeq" id="WP_345224752.1">
    <property type="nucleotide sequence ID" value="NZ_BAABHA010000008.1"/>
</dbReference>
<comment type="caution">
    <text evidence="6">The sequence shown here is derived from an EMBL/GenBank/DDBJ whole genome shotgun (WGS) entry which is preliminary data.</text>
</comment>
<sequence length="502" mass="54828">MKTSTFRGLSYRLTTLLCVLLWSFGPIAAAQAPADALDTFLKAKMQERRIPGLQLAVVRQGKVVKLGQYGLANLQDSVPVTRQSRFFLNSITKAFVGVAVMQLVEAGKLDLAAPASRYLTGLPAAWHPVTVRQLLTHTSGLPDIMPEDEMVTEGNFGAAWAKVQTQPLAFAPGAQFAYNQTNYLLLGQLIDQLSGQPFARFIQERQLNVVGMPRTTSGDAHDVLPNAARGYTYAHYVDGQRRRSSQPRNLFEVFPPMLRTAAGMSSSAEDVAHWLVALQQGKLLQPNSLVELRTPGVLTNGTQRGFSKLLNGYALGWPTINRSEHPAMAAVGGGRSAVFLYPQDDMAIVVLTNLQGANPESFVDEIAGFYLPDMRAAAGFGLPPAIRTLQADLRQRGFDKAVEAAKQAKKNDPSFHLAEDEVNAWGYTLLQQKQMKDALQVFKLNVSLYPGSANTYDSLAELYAELGDTALARKNYQRALALNPKNTTAAQYLQITGSKAKN</sequence>
<evidence type="ECO:0000313" key="7">
    <source>
        <dbReference type="Proteomes" id="UP001500454"/>
    </source>
</evidence>
<dbReference type="Pfam" id="PF07719">
    <property type="entry name" value="TPR_2"/>
    <property type="match status" value="1"/>
</dbReference>
<dbReference type="Proteomes" id="UP001500454">
    <property type="component" value="Unassembled WGS sequence"/>
</dbReference>
<dbReference type="PANTHER" id="PTHR46825">
    <property type="entry name" value="D-ALANYL-D-ALANINE-CARBOXYPEPTIDASE/ENDOPEPTIDASE AMPH"/>
    <property type="match status" value="1"/>
</dbReference>
<dbReference type="InterPro" id="IPR019734">
    <property type="entry name" value="TPR_rpt"/>
</dbReference>
<dbReference type="InterPro" id="IPR001466">
    <property type="entry name" value="Beta-lactam-related"/>
</dbReference>
<feature type="chain" id="PRO_5046892497" description="Beta-lactamase-related domain-containing protein" evidence="4">
    <location>
        <begin position="29"/>
        <end position="502"/>
    </location>
</feature>
<proteinExistence type="predicted"/>
<organism evidence="6 7">
    <name type="scientific">Hymenobacter koreensis</name>
    <dbReference type="NCBI Taxonomy" id="1084523"/>
    <lineage>
        <taxon>Bacteria</taxon>
        <taxon>Pseudomonadati</taxon>
        <taxon>Bacteroidota</taxon>
        <taxon>Cytophagia</taxon>
        <taxon>Cytophagales</taxon>
        <taxon>Hymenobacteraceae</taxon>
        <taxon>Hymenobacter</taxon>
    </lineage>
</organism>
<evidence type="ECO:0000256" key="4">
    <source>
        <dbReference type="SAM" id="SignalP"/>
    </source>
</evidence>
<evidence type="ECO:0000256" key="3">
    <source>
        <dbReference type="PROSITE-ProRule" id="PRU00339"/>
    </source>
</evidence>
<evidence type="ECO:0000313" key="6">
    <source>
        <dbReference type="EMBL" id="GAA4383877.1"/>
    </source>
</evidence>
<dbReference type="PROSITE" id="PS50005">
    <property type="entry name" value="TPR"/>
    <property type="match status" value="1"/>
</dbReference>
<dbReference type="InterPro" id="IPR013105">
    <property type="entry name" value="TPR_2"/>
</dbReference>
<dbReference type="PROSITE" id="PS50293">
    <property type="entry name" value="TPR_REGION"/>
    <property type="match status" value="1"/>
</dbReference>
<dbReference type="Gene3D" id="1.25.40.10">
    <property type="entry name" value="Tetratricopeptide repeat domain"/>
    <property type="match status" value="1"/>
</dbReference>
<gene>
    <name evidence="6" type="ORF">GCM10023186_25470</name>
</gene>
<evidence type="ECO:0000259" key="5">
    <source>
        <dbReference type="Pfam" id="PF00144"/>
    </source>
</evidence>
<dbReference type="SUPFAM" id="SSF48452">
    <property type="entry name" value="TPR-like"/>
    <property type="match status" value="1"/>
</dbReference>
<evidence type="ECO:0000256" key="2">
    <source>
        <dbReference type="ARBA" id="ARBA00022803"/>
    </source>
</evidence>
<dbReference type="EMBL" id="BAABHA010000008">
    <property type="protein sequence ID" value="GAA4383877.1"/>
    <property type="molecule type" value="Genomic_DNA"/>
</dbReference>
<feature type="signal peptide" evidence="4">
    <location>
        <begin position="1"/>
        <end position="28"/>
    </location>
</feature>
<dbReference type="Pfam" id="PF00144">
    <property type="entry name" value="Beta-lactamase"/>
    <property type="match status" value="1"/>
</dbReference>
<keyword evidence="7" id="KW-1185">Reference proteome</keyword>
<dbReference type="SUPFAM" id="SSF56601">
    <property type="entry name" value="beta-lactamase/transpeptidase-like"/>
    <property type="match status" value="1"/>
</dbReference>
<dbReference type="InterPro" id="IPR012338">
    <property type="entry name" value="Beta-lactam/transpept-like"/>
</dbReference>
<accession>A0ABP8J393</accession>
<dbReference type="SMART" id="SM00028">
    <property type="entry name" value="TPR"/>
    <property type="match status" value="2"/>
</dbReference>
<keyword evidence="4" id="KW-0732">Signal</keyword>